<sequence>MTDASGVRPQSNGAGDRARRRAGRVRALALCAGLCLSPCGLRAEETPAGPADRPVPKTNRWAEDWSALRDPALRTQPFDDLKYIPLLATDPQSYLSLGLTLRERFESNRTPGFGVGGVRGDAYLLQRLQIHLDARLSENWQIFAQVEDARAFDKRTITSVDENILDLRLAFLSYSRTVESGTFKARAGRQDFAFDLQRFVSSRDGPNVRQSFDALWADWETESWRLLGFISQPVQYRFAEPFDDFSNRGLRFSTLRVERKVLGDNELSAYWGLYQRDGARFLDAGGNEARHVFDVRFAGAADGFDWDLEAMGQLGRVGSSAIRAWAVGSRVGYTFASLPLQPRLGLQADAASGDRRRDDATLGTFNPLFPNGYYFTLAGYTGYANLLHLKPSLTIRPVAGLAVTAALGLQWRETTADAVYVQPSNPVPGTAGRGHPWTGAYGQLRADYVFAPGLTGAVEAVRFAAGDTIREAGGKDATYLGLELRYAW</sequence>
<dbReference type="Pfam" id="PF13372">
    <property type="entry name" value="Alginate_exp"/>
    <property type="match status" value="1"/>
</dbReference>
<reference evidence="2 3" key="1">
    <citation type="submission" date="2009-01" db="EMBL/GenBank/DDBJ databases">
        <title>Complete sequence of chromosome of Methylobacterium nodulans ORS 2060.</title>
        <authorList>
            <consortium name="US DOE Joint Genome Institute"/>
            <person name="Lucas S."/>
            <person name="Copeland A."/>
            <person name="Lapidus A."/>
            <person name="Glavina del Rio T."/>
            <person name="Dalin E."/>
            <person name="Tice H."/>
            <person name="Bruce D."/>
            <person name="Goodwin L."/>
            <person name="Pitluck S."/>
            <person name="Sims D."/>
            <person name="Brettin T."/>
            <person name="Detter J.C."/>
            <person name="Han C."/>
            <person name="Larimer F."/>
            <person name="Land M."/>
            <person name="Hauser L."/>
            <person name="Kyrpides N."/>
            <person name="Ivanova N."/>
            <person name="Marx C.J."/>
            <person name="Richardson P."/>
        </authorList>
    </citation>
    <scope>NUCLEOTIDE SEQUENCE [LARGE SCALE GENOMIC DNA]</scope>
    <source>
        <strain evidence="3">LMG 21967 / CNCM I-2342 / ORS 2060</strain>
    </source>
</reference>
<dbReference type="Proteomes" id="UP000008207">
    <property type="component" value="Chromosome"/>
</dbReference>
<dbReference type="AlphaFoldDB" id="B8IJM7"/>
<name>B8IJM7_METNO</name>
<dbReference type="HOGENOM" id="CLU_035025_0_0_5"/>
<accession>B8IJM7</accession>
<dbReference type="EMBL" id="CP001349">
    <property type="protein sequence ID" value="ACL58075.1"/>
    <property type="molecule type" value="Genomic_DNA"/>
</dbReference>
<evidence type="ECO:0000313" key="2">
    <source>
        <dbReference type="EMBL" id="ACL58075.1"/>
    </source>
</evidence>
<dbReference type="KEGG" id="mno:Mnod_3144"/>
<keyword evidence="3" id="KW-1185">Reference proteome</keyword>
<dbReference type="Gene3D" id="2.40.160.100">
    <property type="match status" value="1"/>
</dbReference>
<dbReference type="eggNOG" id="ENOG502Z7RB">
    <property type="taxonomic scope" value="Bacteria"/>
</dbReference>
<dbReference type="InterPro" id="IPR025388">
    <property type="entry name" value="Alginate_export_dom"/>
</dbReference>
<feature type="domain" description="Alginate export" evidence="1">
    <location>
        <begin position="94"/>
        <end position="481"/>
    </location>
</feature>
<proteinExistence type="predicted"/>
<evidence type="ECO:0000259" key="1">
    <source>
        <dbReference type="Pfam" id="PF13372"/>
    </source>
</evidence>
<evidence type="ECO:0000313" key="3">
    <source>
        <dbReference type="Proteomes" id="UP000008207"/>
    </source>
</evidence>
<organism evidence="2 3">
    <name type="scientific">Methylobacterium nodulans (strain LMG 21967 / CNCM I-2342 / ORS 2060)</name>
    <dbReference type="NCBI Taxonomy" id="460265"/>
    <lineage>
        <taxon>Bacteria</taxon>
        <taxon>Pseudomonadati</taxon>
        <taxon>Pseudomonadota</taxon>
        <taxon>Alphaproteobacteria</taxon>
        <taxon>Hyphomicrobiales</taxon>
        <taxon>Methylobacteriaceae</taxon>
        <taxon>Methylobacterium</taxon>
    </lineage>
</organism>
<dbReference type="InterPro" id="IPR053728">
    <property type="entry name" value="Alginate_Permeability_Chnl"/>
</dbReference>
<gene>
    <name evidence="2" type="ordered locus">Mnod_3144</name>
</gene>
<protein>
    <recommendedName>
        <fullName evidence="1">Alginate export domain-containing protein</fullName>
    </recommendedName>
</protein>
<dbReference type="STRING" id="460265.Mnod_3144"/>
<dbReference type="RefSeq" id="WP_015929745.1">
    <property type="nucleotide sequence ID" value="NC_011894.1"/>
</dbReference>